<proteinExistence type="inferred from homology"/>
<evidence type="ECO:0000313" key="12">
    <source>
        <dbReference type="EMBL" id="GLH68909.1"/>
    </source>
</evidence>
<sequence>MNLVLLLPEDLVAPDRARLTGRRLAHVREVHRAAVGDDLAVGLLGGRMGRGRVLRLDDTALELSLVLDQDPPPKLPLTLVVALPRPKVLNRVVAASASLGVARLVLVNAWKVEKAYWSSPRMAPENLREQLLLGLEQAKDTVLPELRLARLFRPFVEDELPALVGGGTGLVAHPGSAQPFPAVLAAPLTLAIGPEGGWIDAEFQSLLRAGLRPLDLGPRILRTETALAALVGRLGL</sequence>
<keyword evidence="7 10" id="KW-0949">S-adenosyl-L-methionine</keyword>
<dbReference type="PANTHER" id="PTHR30027">
    <property type="entry name" value="RIBOSOMAL RNA SMALL SUBUNIT METHYLTRANSFERASE E"/>
    <property type="match status" value="1"/>
</dbReference>
<evidence type="ECO:0000256" key="7">
    <source>
        <dbReference type="ARBA" id="ARBA00022691"/>
    </source>
</evidence>
<evidence type="ECO:0000256" key="5">
    <source>
        <dbReference type="ARBA" id="ARBA00022603"/>
    </source>
</evidence>
<comment type="caution">
    <text evidence="12">The sequence shown here is derived from an EMBL/GenBank/DDBJ whole genome shotgun (WGS) entry which is preliminary data.</text>
</comment>
<evidence type="ECO:0000256" key="3">
    <source>
        <dbReference type="ARBA" id="ARBA00022490"/>
    </source>
</evidence>
<dbReference type="GO" id="GO:0032259">
    <property type="term" value="P:methylation"/>
    <property type="evidence" value="ECO:0007669"/>
    <property type="project" value="UniProtKB-KW"/>
</dbReference>
<dbReference type="EC" id="2.1.1.193" evidence="10"/>
<keyword evidence="4 10" id="KW-0698">rRNA processing</keyword>
<organism evidence="12 13">
    <name type="scientific">Geothrix rubra</name>
    <dbReference type="NCBI Taxonomy" id="2927977"/>
    <lineage>
        <taxon>Bacteria</taxon>
        <taxon>Pseudomonadati</taxon>
        <taxon>Acidobacteriota</taxon>
        <taxon>Holophagae</taxon>
        <taxon>Holophagales</taxon>
        <taxon>Holophagaceae</taxon>
        <taxon>Geothrix</taxon>
    </lineage>
</organism>
<keyword evidence="13" id="KW-1185">Reference proteome</keyword>
<feature type="domain" description="Ribosomal RNA small subunit methyltransferase E methyltransferase" evidence="11">
    <location>
        <begin position="74"/>
        <end position="233"/>
    </location>
</feature>
<comment type="subcellular location">
    <subcellularLocation>
        <location evidence="1 10">Cytoplasm</location>
    </subcellularLocation>
</comment>
<evidence type="ECO:0000256" key="9">
    <source>
        <dbReference type="ARBA" id="ARBA00047944"/>
    </source>
</evidence>
<dbReference type="NCBIfam" id="NF008700">
    <property type="entry name" value="PRK11713.5-4"/>
    <property type="match status" value="1"/>
</dbReference>
<evidence type="ECO:0000256" key="6">
    <source>
        <dbReference type="ARBA" id="ARBA00022679"/>
    </source>
</evidence>
<dbReference type="SUPFAM" id="SSF75217">
    <property type="entry name" value="alpha/beta knot"/>
    <property type="match status" value="1"/>
</dbReference>
<evidence type="ECO:0000256" key="2">
    <source>
        <dbReference type="ARBA" id="ARBA00005528"/>
    </source>
</evidence>
<name>A0ABQ5Q3G3_9BACT</name>
<evidence type="ECO:0000256" key="8">
    <source>
        <dbReference type="ARBA" id="ARBA00025699"/>
    </source>
</evidence>
<accession>A0ABQ5Q3G3</accession>
<keyword evidence="3 10" id="KW-0963">Cytoplasm</keyword>
<evidence type="ECO:0000256" key="1">
    <source>
        <dbReference type="ARBA" id="ARBA00004496"/>
    </source>
</evidence>
<keyword evidence="5 10" id="KW-0489">Methyltransferase</keyword>
<evidence type="ECO:0000256" key="10">
    <source>
        <dbReference type="PIRNR" id="PIRNR015601"/>
    </source>
</evidence>
<dbReference type="Gene3D" id="3.40.1280.10">
    <property type="match status" value="1"/>
</dbReference>
<dbReference type="GO" id="GO:0008168">
    <property type="term" value="F:methyltransferase activity"/>
    <property type="evidence" value="ECO:0007669"/>
    <property type="project" value="UniProtKB-KW"/>
</dbReference>
<dbReference type="RefSeq" id="WP_285722556.1">
    <property type="nucleotide sequence ID" value="NZ_BSDD01000001.1"/>
</dbReference>
<evidence type="ECO:0000259" key="11">
    <source>
        <dbReference type="Pfam" id="PF04452"/>
    </source>
</evidence>
<dbReference type="InterPro" id="IPR046886">
    <property type="entry name" value="RsmE_MTase_dom"/>
</dbReference>
<dbReference type="InterPro" id="IPR006700">
    <property type="entry name" value="RsmE"/>
</dbReference>
<dbReference type="EMBL" id="BSDD01000001">
    <property type="protein sequence ID" value="GLH68909.1"/>
    <property type="molecule type" value="Genomic_DNA"/>
</dbReference>
<dbReference type="NCBIfam" id="TIGR00046">
    <property type="entry name" value="RsmE family RNA methyltransferase"/>
    <property type="match status" value="1"/>
</dbReference>
<comment type="function">
    <text evidence="8 10">Specifically methylates the N3 position of the uracil ring of uridine 1498 (m3U1498) in 16S rRNA. Acts on the fully assembled 30S ribosomal subunit.</text>
</comment>
<dbReference type="Pfam" id="PF04452">
    <property type="entry name" value="Methyltrans_RNA"/>
    <property type="match status" value="1"/>
</dbReference>
<comment type="similarity">
    <text evidence="2 10">Belongs to the RNA methyltransferase RsmE family.</text>
</comment>
<dbReference type="PANTHER" id="PTHR30027:SF3">
    <property type="entry name" value="16S RRNA (URACIL(1498)-N(3))-METHYLTRANSFERASE"/>
    <property type="match status" value="1"/>
</dbReference>
<dbReference type="Proteomes" id="UP001165089">
    <property type="component" value="Unassembled WGS sequence"/>
</dbReference>
<comment type="catalytic activity">
    <reaction evidence="9 10">
        <text>uridine(1498) in 16S rRNA + S-adenosyl-L-methionine = N(3)-methyluridine(1498) in 16S rRNA + S-adenosyl-L-homocysteine + H(+)</text>
        <dbReference type="Rhea" id="RHEA:42920"/>
        <dbReference type="Rhea" id="RHEA-COMP:10283"/>
        <dbReference type="Rhea" id="RHEA-COMP:10284"/>
        <dbReference type="ChEBI" id="CHEBI:15378"/>
        <dbReference type="ChEBI" id="CHEBI:57856"/>
        <dbReference type="ChEBI" id="CHEBI:59789"/>
        <dbReference type="ChEBI" id="CHEBI:65315"/>
        <dbReference type="ChEBI" id="CHEBI:74502"/>
        <dbReference type="EC" id="2.1.1.193"/>
    </reaction>
</comment>
<evidence type="ECO:0000256" key="4">
    <source>
        <dbReference type="ARBA" id="ARBA00022552"/>
    </source>
</evidence>
<evidence type="ECO:0000313" key="13">
    <source>
        <dbReference type="Proteomes" id="UP001165089"/>
    </source>
</evidence>
<dbReference type="InterPro" id="IPR029026">
    <property type="entry name" value="tRNA_m1G_MTases_N"/>
</dbReference>
<protein>
    <recommendedName>
        <fullName evidence="10">Ribosomal RNA small subunit methyltransferase E</fullName>
        <ecNumber evidence="10">2.1.1.193</ecNumber>
    </recommendedName>
</protein>
<gene>
    <name evidence="12" type="ORF">GETHPA_04420</name>
</gene>
<dbReference type="CDD" id="cd18084">
    <property type="entry name" value="RsmE-like"/>
    <property type="match status" value="1"/>
</dbReference>
<keyword evidence="6 10" id="KW-0808">Transferase</keyword>
<dbReference type="InterPro" id="IPR029028">
    <property type="entry name" value="Alpha/beta_knot_MTases"/>
</dbReference>
<dbReference type="PIRSF" id="PIRSF015601">
    <property type="entry name" value="MTase_slr0722"/>
    <property type="match status" value="1"/>
</dbReference>
<reference evidence="12 13" key="1">
    <citation type="journal article" date="2023" name="Antonie Van Leeuwenhoek">
        <title>Mesoterricola silvestris gen. nov., sp. nov., Mesoterricola sediminis sp. nov., Geothrix oryzae sp. nov., Geothrix edaphica sp. nov., Geothrix rubra sp. nov., and Geothrix limicola sp. nov., six novel members of Acidobacteriota isolated from soils.</title>
        <authorList>
            <person name="Itoh H."/>
            <person name="Sugisawa Y."/>
            <person name="Mise K."/>
            <person name="Xu Z."/>
            <person name="Kuniyasu M."/>
            <person name="Ushijima N."/>
            <person name="Kawano K."/>
            <person name="Kobayashi E."/>
            <person name="Shiratori Y."/>
            <person name="Masuda Y."/>
            <person name="Senoo K."/>
        </authorList>
    </citation>
    <scope>NUCLEOTIDE SEQUENCE [LARGE SCALE GENOMIC DNA]</scope>
    <source>
        <strain evidence="12 13">Red803</strain>
    </source>
</reference>